<dbReference type="Gene3D" id="3.90.550.10">
    <property type="entry name" value="Spore Coat Polysaccharide Biosynthesis Protein SpsA, Chain A"/>
    <property type="match status" value="1"/>
</dbReference>
<proteinExistence type="predicted"/>
<dbReference type="SUPFAM" id="SSF53448">
    <property type="entry name" value="Nucleotide-diphospho-sugar transferases"/>
    <property type="match status" value="1"/>
</dbReference>
<organism evidence="2 3">
    <name type="scientific">Peptostreptococcus stomatis DSM 17678</name>
    <dbReference type="NCBI Taxonomy" id="596315"/>
    <lineage>
        <taxon>Bacteria</taxon>
        <taxon>Bacillati</taxon>
        <taxon>Bacillota</taxon>
        <taxon>Clostridia</taxon>
        <taxon>Peptostreptococcales</taxon>
        <taxon>Peptostreptococcaceae</taxon>
        <taxon>Peptostreptococcus</taxon>
    </lineage>
</organism>
<dbReference type="Proteomes" id="UP000003244">
    <property type="component" value="Unassembled WGS sequence"/>
</dbReference>
<dbReference type="STRING" id="596315.HMPREF0634_0349"/>
<dbReference type="PANTHER" id="PTHR22916">
    <property type="entry name" value="GLYCOSYLTRANSFERASE"/>
    <property type="match status" value="1"/>
</dbReference>
<accession>E0E2Q9</accession>
<dbReference type="CDD" id="cd00761">
    <property type="entry name" value="Glyco_tranf_GTA_type"/>
    <property type="match status" value="1"/>
</dbReference>
<feature type="domain" description="Glycosyltransferase 2-like" evidence="1">
    <location>
        <begin position="14"/>
        <end position="141"/>
    </location>
</feature>
<dbReference type="RefSeq" id="WP_007789202.1">
    <property type="nucleotide sequence ID" value="NZ_ADGQ01000044.1"/>
</dbReference>
<keyword evidence="2" id="KW-0808">Transferase</keyword>
<dbReference type="EC" id="2.4.-.-" evidence="2"/>
<dbReference type="EMBL" id="ADGQ01000044">
    <property type="protein sequence ID" value="EFM64819.1"/>
    <property type="molecule type" value="Genomic_DNA"/>
</dbReference>
<evidence type="ECO:0000313" key="2">
    <source>
        <dbReference type="EMBL" id="EFM64819.1"/>
    </source>
</evidence>
<name>E0E2Q9_9FIRM</name>
<dbReference type="FunFam" id="3.90.550.10:FF:000130">
    <property type="entry name" value="Family 2 glycosyl transferase"/>
    <property type="match status" value="1"/>
</dbReference>
<dbReference type="AlphaFoldDB" id="E0E2Q9"/>
<evidence type="ECO:0000259" key="1">
    <source>
        <dbReference type="Pfam" id="PF00535"/>
    </source>
</evidence>
<dbReference type="InterPro" id="IPR001173">
    <property type="entry name" value="Glyco_trans_2-like"/>
</dbReference>
<comment type="caution">
    <text evidence="2">The sequence shown here is derived from an EMBL/GenBank/DDBJ whole genome shotgun (WGS) entry which is preliminary data.</text>
</comment>
<dbReference type="eggNOG" id="COG1215">
    <property type="taxonomic scope" value="Bacteria"/>
</dbReference>
<dbReference type="Pfam" id="PF00535">
    <property type="entry name" value="Glycos_transf_2"/>
    <property type="match status" value="1"/>
</dbReference>
<sequence length="259" mass="30324">MNEMEKVYTNKLVSVIMPVYNAERYLEETLDSVLSQTYEDIEIICVDDMSNDRSRDILEKYKEKSEKVKAIYLMENAGVANARNVAIQNAKGRFIAFLDSDDVWLPEKISRQIDFMLENKYEFTFTSYRFMDADSKLMNTVVEAKEELDYNKLLKHNAIACLTVVIDRNYVKEIVMPKTRHEDYAAWLRILKQGHKAHGLNDLLALYRTRQNSLSGNKLKAATWTWNILRNEEKLGLLKSLYCFTNYALVNIFKHFLSK</sequence>
<keyword evidence="2" id="KW-0328">Glycosyltransferase</keyword>
<reference evidence="2 3" key="1">
    <citation type="submission" date="2010-08" db="EMBL/GenBank/DDBJ databases">
        <authorList>
            <person name="Harkins D.M."/>
            <person name="Madupu R."/>
            <person name="Durkin A.S."/>
            <person name="Torralba M."/>
            <person name="Methe B."/>
            <person name="Sutton G.G."/>
            <person name="Nelson K.E."/>
        </authorList>
    </citation>
    <scope>NUCLEOTIDE SEQUENCE [LARGE SCALE GENOMIC DNA]</scope>
    <source>
        <strain evidence="2 3">DSM 17678</strain>
    </source>
</reference>
<dbReference type="GO" id="GO:0016758">
    <property type="term" value="F:hexosyltransferase activity"/>
    <property type="evidence" value="ECO:0007669"/>
    <property type="project" value="UniProtKB-ARBA"/>
</dbReference>
<protein>
    <submittedName>
        <fullName evidence="2">Glycosyltransferase, group 2 family protein</fullName>
        <ecNumber evidence="2">2.4.-.-</ecNumber>
    </submittedName>
</protein>
<keyword evidence="3" id="KW-1185">Reference proteome</keyword>
<dbReference type="GeneID" id="84800523"/>
<evidence type="ECO:0000313" key="3">
    <source>
        <dbReference type="Proteomes" id="UP000003244"/>
    </source>
</evidence>
<dbReference type="InterPro" id="IPR029044">
    <property type="entry name" value="Nucleotide-diphossugar_trans"/>
</dbReference>
<gene>
    <name evidence="2" type="ORF">HMPREF0634_0349</name>
</gene>
<dbReference type="PANTHER" id="PTHR22916:SF3">
    <property type="entry name" value="UDP-GLCNAC:BETAGAL BETA-1,3-N-ACETYLGLUCOSAMINYLTRANSFERASE-LIKE PROTEIN 1"/>
    <property type="match status" value="1"/>
</dbReference>